<gene>
    <name evidence="5" type="ORF">PSU4_09730</name>
</gene>
<evidence type="ECO:0000256" key="1">
    <source>
        <dbReference type="ARBA" id="ARBA00023122"/>
    </source>
</evidence>
<dbReference type="SUPFAM" id="SSF54631">
    <property type="entry name" value="CBS-domain pair"/>
    <property type="match status" value="2"/>
</dbReference>
<dbReference type="Proteomes" id="UP000321685">
    <property type="component" value="Unassembled WGS sequence"/>
</dbReference>
<dbReference type="Pfam" id="PF00571">
    <property type="entry name" value="CBS"/>
    <property type="match status" value="4"/>
</dbReference>
<dbReference type="InterPro" id="IPR000644">
    <property type="entry name" value="CBS_dom"/>
</dbReference>
<dbReference type="EMBL" id="BJVJ01000005">
    <property type="protein sequence ID" value="GEL22019.1"/>
    <property type="molecule type" value="Genomic_DNA"/>
</dbReference>
<dbReference type="RefSeq" id="WP_147102755.1">
    <property type="nucleotide sequence ID" value="NZ_BJVJ01000005.1"/>
</dbReference>
<dbReference type="OrthoDB" id="9799454at2"/>
<dbReference type="Gene3D" id="3.10.580.10">
    <property type="entry name" value="CBS-domain"/>
    <property type="match status" value="2"/>
</dbReference>
<dbReference type="SMART" id="SM00116">
    <property type="entry name" value="CBS"/>
    <property type="match status" value="4"/>
</dbReference>
<dbReference type="PANTHER" id="PTHR43080:SF2">
    <property type="entry name" value="CBS DOMAIN-CONTAINING PROTEIN"/>
    <property type="match status" value="1"/>
</dbReference>
<accession>A0A511DB53</accession>
<proteinExistence type="predicted"/>
<feature type="region of interest" description="Disordered" evidence="3">
    <location>
        <begin position="144"/>
        <end position="163"/>
    </location>
</feature>
<keyword evidence="6" id="KW-1185">Reference proteome</keyword>
<name>A0A511DB53_9PSEU</name>
<evidence type="ECO:0000313" key="5">
    <source>
        <dbReference type="EMBL" id="GEL22019.1"/>
    </source>
</evidence>
<feature type="domain" description="CBS" evidence="4">
    <location>
        <begin position="171"/>
        <end position="228"/>
    </location>
</feature>
<dbReference type="PANTHER" id="PTHR43080">
    <property type="entry name" value="CBS DOMAIN-CONTAINING PROTEIN CBSX3, MITOCHONDRIAL"/>
    <property type="match status" value="1"/>
</dbReference>
<evidence type="ECO:0000259" key="4">
    <source>
        <dbReference type="PROSITE" id="PS51371"/>
    </source>
</evidence>
<evidence type="ECO:0000313" key="6">
    <source>
        <dbReference type="Proteomes" id="UP000321685"/>
    </source>
</evidence>
<protein>
    <recommendedName>
        <fullName evidence="4">CBS domain-containing protein</fullName>
    </recommendedName>
</protein>
<sequence>MVLRAREIMSNRVVTVRADAPVSLAEKRLAEFRFSALPVTDDRNRLVGMISVVDLLRHREENPTGSQAPVESVMTRDIVHMSPNAGVGIIAHRMRTYGELRVVPIVDRGVLVGVVTRSDLIRPRPTGNAVSRAVRRFVERRSEDLRPSTTYRPPPRRPRSLPADATVRDAMTTADLVTVTEEQTTEDAAALLTGRRLTSLPVVRAGDRLVGVISEADLLRDPLDGRRTGRPRTVGGAMSRDPVTVGPDDELRVARSLMSDRGFRILPVVQAGRLVGVISRRDLL</sequence>
<feature type="domain" description="CBS" evidence="4">
    <location>
        <begin position="9"/>
        <end position="66"/>
    </location>
</feature>
<evidence type="ECO:0000256" key="2">
    <source>
        <dbReference type="PROSITE-ProRule" id="PRU00703"/>
    </source>
</evidence>
<dbReference type="InterPro" id="IPR046342">
    <property type="entry name" value="CBS_dom_sf"/>
</dbReference>
<dbReference type="PROSITE" id="PS51371">
    <property type="entry name" value="CBS"/>
    <property type="match status" value="4"/>
</dbReference>
<evidence type="ECO:0000256" key="3">
    <source>
        <dbReference type="SAM" id="MobiDB-lite"/>
    </source>
</evidence>
<comment type="caution">
    <text evidence="5">The sequence shown here is derived from an EMBL/GenBank/DDBJ whole genome shotgun (WGS) entry which is preliminary data.</text>
</comment>
<feature type="domain" description="CBS" evidence="4">
    <location>
        <begin position="238"/>
        <end position="284"/>
    </location>
</feature>
<dbReference type="AlphaFoldDB" id="A0A511DB53"/>
<organism evidence="5 6">
    <name type="scientific">Pseudonocardia sulfidoxydans NBRC 16205</name>
    <dbReference type="NCBI Taxonomy" id="1223511"/>
    <lineage>
        <taxon>Bacteria</taxon>
        <taxon>Bacillati</taxon>
        <taxon>Actinomycetota</taxon>
        <taxon>Actinomycetes</taxon>
        <taxon>Pseudonocardiales</taxon>
        <taxon>Pseudonocardiaceae</taxon>
        <taxon>Pseudonocardia</taxon>
    </lineage>
</organism>
<keyword evidence="1 2" id="KW-0129">CBS domain</keyword>
<dbReference type="CDD" id="cd02205">
    <property type="entry name" value="CBS_pair_SF"/>
    <property type="match status" value="1"/>
</dbReference>
<feature type="region of interest" description="Disordered" evidence="3">
    <location>
        <begin position="224"/>
        <end position="247"/>
    </location>
</feature>
<feature type="domain" description="CBS" evidence="4">
    <location>
        <begin position="74"/>
        <end position="130"/>
    </location>
</feature>
<reference evidence="5 6" key="1">
    <citation type="submission" date="2019-07" db="EMBL/GenBank/DDBJ databases">
        <title>Whole genome shotgun sequence of Pseudonocardia sulfidoxydans NBRC 16205.</title>
        <authorList>
            <person name="Hosoyama A."/>
            <person name="Uohara A."/>
            <person name="Ohji S."/>
            <person name="Ichikawa N."/>
        </authorList>
    </citation>
    <scope>NUCLEOTIDE SEQUENCE [LARGE SCALE GENOMIC DNA]</scope>
    <source>
        <strain evidence="5 6">NBRC 16205</strain>
    </source>
</reference>
<dbReference type="InterPro" id="IPR051257">
    <property type="entry name" value="Diverse_CBS-Domain"/>
</dbReference>